<feature type="domain" description="PA14" evidence="3">
    <location>
        <begin position="1"/>
        <end position="116"/>
    </location>
</feature>
<dbReference type="InterPro" id="IPR000757">
    <property type="entry name" value="Beta-glucanase-like"/>
</dbReference>
<evidence type="ECO:0008006" key="5">
    <source>
        <dbReference type="Google" id="ProtNLM"/>
    </source>
</evidence>
<dbReference type="PROSITE" id="PS51820">
    <property type="entry name" value="PA14"/>
    <property type="match status" value="1"/>
</dbReference>
<dbReference type="SUPFAM" id="SSF49899">
    <property type="entry name" value="Concanavalin A-like lectins/glucanases"/>
    <property type="match status" value="1"/>
</dbReference>
<dbReference type="InterPro" id="IPR011658">
    <property type="entry name" value="PA14_dom"/>
</dbReference>
<dbReference type="EMBL" id="UINC01176124">
    <property type="protein sequence ID" value="SVD83103.1"/>
    <property type="molecule type" value="Genomic_DNA"/>
</dbReference>
<dbReference type="InterPro" id="IPR037524">
    <property type="entry name" value="PA14/GLEYA"/>
</dbReference>
<evidence type="ECO:0000259" key="3">
    <source>
        <dbReference type="PROSITE" id="PS51820"/>
    </source>
</evidence>
<dbReference type="GO" id="GO:0004553">
    <property type="term" value="F:hydrolase activity, hydrolyzing O-glycosyl compounds"/>
    <property type="evidence" value="ECO:0007669"/>
    <property type="project" value="InterPro"/>
</dbReference>
<dbReference type="GO" id="GO:0005975">
    <property type="term" value="P:carbohydrate metabolic process"/>
    <property type="evidence" value="ECO:0007669"/>
    <property type="project" value="InterPro"/>
</dbReference>
<dbReference type="SUPFAM" id="SSF56988">
    <property type="entry name" value="Anthrax protective antigen"/>
    <property type="match status" value="1"/>
</dbReference>
<dbReference type="PANTHER" id="PTHR10963:SF55">
    <property type="entry name" value="GLYCOSIDE HYDROLASE FAMILY 16 PROTEIN"/>
    <property type="match status" value="1"/>
</dbReference>
<dbReference type="InterPro" id="IPR013320">
    <property type="entry name" value="ConA-like_dom_sf"/>
</dbReference>
<accession>A0A382YIL8</accession>
<dbReference type="PROSITE" id="PS51762">
    <property type="entry name" value="GH16_2"/>
    <property type="match status" value="1"/>
</dbReference>
<dbReference type="Pfam" id="PF07691">
    <property type="entry name" value="PA14"/>
    <property type="match status" value="1"/>
</dbReference>
<dbReference type="Gene3D" id="2.60.120.200">
    <property type="match status" value="1"/>
</dbReference>
<evidence type="ECO:0000259" key="2">
    <source>
        <dbReference type="PROSITE" id="PS51762"/>
    </source>
</evidence>
<dbReference type="Gene3D" id="3.90.182.10">
    <property type="entry name" value="Toxin - Anthrax Protective Antigen,domain 1"/>
    <property type="match status" value="1"/>
</dbReference>
<comment type="similarity">
    <text evidence="1">Belongs to the glycosyl hydrolase 16 family.</text>
</comment>
<evidence type="ECO:0000256" key="1">
    <source>
        <dbReference type="ARBA" id="ARBA00006865"/>
    </source>
</evidence>
<feature type="non-terminal residue" evidence="4">
    <location>
        <position position="1"/>
    </location>
</feature>
<evidence type="ECO:0000313" key="4">
    <source>
        <dbReference type="EMBL" id="SVD83103.1"/>
    </source>
</evidence>
<name>A0A382YIL8_9ZZZZ</name>
<organism evidence="4">
    <name type="scientific">marine metagenome</name>
    <dbReference type="NCBI Taxonomy" id="408172"/>
    <lineage>
        <taxon>unclassified sequences</taxon>
        <taxon>metagenomes</taxon>
        <taxon>ecological metagenomes</taxon>
    </lineage>
</organism>
<sequence length="263" mass="30239">ASTYTEYGVSSTEFVPPQFSSDNFSVQWSGFIIPEYTTEYTFYIVADDGVRIWIDEKLIIDKWTPQAPTEWSGKIKLIANKKYPIKIDYFENSGGETLILGWECDHFKKCLIPNGRLFTPDMRQGLSGQYYNGISLDEGKINHMITRIDSVINWSTGTGWGNNEEQYYTDRSKNIRIENGKLIMEAHHEYFRGSNYTSSRIKTSGSWKYGRFEIRAKLPCGRGTWSALWALPTEWLYGNWPKSGEIDIIEHVGFNEGQVISSV</sequence>
<dbReference type="InterPro" id="IPR050546">
    <property type="entry name" value="Glycosyl_Hydrlase_16"/>
</dbReference>
<gene>
    <name evidence="4" type="ORF">METZ01_LOCUS435957</name>
</gene>
<feature type="domain" description="GH16" evidence="2">
    <location>
        <begin position="129"/>
        <end position="263"/>
    </location>
</feature>
<protein>
    <recommendedName>
        <fullName evidence="5">PA14 domain-containing protein</fullName>
    </recommendedName>
</protein>
<dbReference type="Pfam" id="PF00722">
    <property type="entry name" value="Glyco_hydro_16"/>
    <property type="match status" value="1"/>
</dbReference>
<feature type="non-terminal residue" evidence="4">
    <location>
        <position position="263"/>
    </location>
</feature>
<dbReference type="SMART" id="SM00758">
    <property type="entry name" value="PA14"/>
    <property type="match status" value="1"/>
</dbReference>
<reference evidence="4" key="1">
    <citation type="submission" date="2018-05" db="EMBL/GenBank/DDBJ databases">
        <authorList>
            <person name="Lanie J.A."/>
            <person name="Ng W.-L."/>
            <person name="Kazmierczak K.M."/>
            <person name="Andrzejewski T.M."/>
            <person name="Davidsen T.M."/>
            <person name="Wayne K.J."/>
            <person name="Tettelin H."/>
            <person name="Glass J.I."/>
            <person name="Rusch D."/>
            <person name="Podicherti R."/>
            <person name="Tsui H.-C.T."/>
            <person name="Winkler M.E."/>
        </authorList>
    </citation>
    <scope>NUCLEOTIDE SEQUENCE</scope>
</reference>
<dbReference type="PANTHER" id="PTHR10963">
    <property type="entry name" value="GLYCOSYL HYDROLASE-RELATED"/>
    <property type="match status" value="1"/>
</dbReference>
<dbReference type="CDD" id="cd08023">
    <property type="entry name" value="GH16_laminarinase_like"/>
    <property type="match status" value="1"/>
</dbReference>
<proteinExistence type="inferred from homology"/>
<dbReference type="AlphaFoldDB" id="A0A382YIL8"/>